<evidence type="ECO:0000256" key="2">
    <source>
        <dbReference type="ARBA" id="ARBA00022840"/>
    </source>
</evidence>
<keyword evidence="2" id="KW-0067">ATP-binding</keyword>
<reference evidence="7 8" key="1">
    <citation type="submission" date="2020-07" db="EMBL/GenBank/DDBJ databases">
        <authorList>
            <person name="Feng X."/>
        </authorList>
    </citation>
    <scope>NUCLEOTIDE SEQUENCE [LARGE SCALE GENOMIC DNA]</scope>
    <source>
        <strain evidence="7 8">JCM23202</strain>
    </source>
</reference>
<protein>
    <submittedName>
        <fullName evidence="7">Sigma 54-interacting transcriptional regulator</fullName>
    </submittedName>
</protein>
<evidence type="ECO:0000313" key="7">
    <source>
        <dbReference type="EMBL" id="MBC2605030.1"/>
    </source>
</evidence>
<evidence type="ECO:0000256" key="3">
    <source>
        <dbReference type="ARBA" id="ARBA00023015"/>
    </source>
</evidence>
<dbReference type="AlphaFoldDB" id="A0A7X1E6T0"/>
<dbReference type="SUPFAM" id="SSF52540">
    <property type="entry name" value="P-loop containing nucleoside triphosphate hydrolases"/>
    <property type="match status" value="1"/>
</dbReference>
<dbReference type="SMART" id="SM00065">
    <property type="entry name" value="GAF"/>
    <property type="match status" value="1"/>
</dbReference>
<feature type="domain" description="Sigma-54 factor interaction" evidence="6">
    <location>
        <begin position="219"/>
        <end position="448"/>
    </location>
</feature>
<dbReference type="CDD" id="cd00009">
    <property type="entry name" value="AAA"/>
    <property type="match status" value="1"/>
</dbReference>
<gene>
    <name evidence="7" type="ORF">H5P27_03145</name>
</gene>
<dbReference type="FunFam" id="3.40.50.300:FF:000006">
    <property type="entry name" value="DNA-binding transcriptional regulator NtrC"/>
    <property type="match status" value="1"/>
</dbReference>
<evidence type="ECO:0000256" key="1">
    <source>
        <dbReference type="ARBA" id="ARBA00022741"/>
    </source>
</evidence>
<keyword evidence="1" id="KW-0547">Nucleotide-binding</keyword>
<dbReference type="RefSeq" id="WP_185658913.1">
    <property type="nucleotide sequence ID" value="NZ_CAWPOO010000005.1"/>
</dbReference>
<dbReference type="PANTHER" id="PTHR32071">
    <property type="entry name" value="TRANSCRIPTIONAL REGULATORY PROTEIN"/>
    <property type="match status" value="1"/>
</dbReference>
<comment type="caution">
    <text evidence="7">The sequence shown here is derived from an EMBL/GenBank/DDBJ whole genome shotgun (WGS) entry which is preliminary data.</text>
</comment>
<dbReference type="InterPro" id="IPR025943">
    <property type="entry name" value="Sigma_54_int_dom_ATP-bd_2"/>
</dbReference>
<evidence type="ECO:0000256" key="5">
    <source>
        <dbReference type="ARBA" id="ARBA00023163"/>
    </source>
</evidence>
<dbReference type="PROSITE" id="PS00688">
    <property type="entry name" value="SIGMA54_INTERACT_3"/>
    <property type="match status" value="1"/>
</dbReference>
<accession>A0A7X1E6T0</accession>
<name>A0A7X1E6T0_9BACT</name>
<dbReference type="InterPro" id="IPR003018">
    <property type="entry name" value="GAF"/>
</dbReference>
<dbReference type="InterPro" id="IPR025662">
    <property type="entry name" value="Sigma_54_int_dom_ATP-bd_1"/>
</dbReference>
<dbReference type="InterPro" id="IPR025944">
    <property type="entry name" value="Sigma_54_int_dom_CS"/>
</dbReference>
<evidence type="ECO:0000313" key="8">
    <source>
        <dbReference type="Proteomes" id="UP000526501"/>
    </source>
</evidence>
<dbReference type="InterPro" id="IPR003593">
    <property type="entry name" value="AAA+_ATPase"/>
</dbReference>
<sequence>MESSVSKGVEALADLLLKLPLEHRCHRLLDLAVQEISAWDDVALVRIWQLREGDICDRCSLSLECSQKVKCMHLVASCGRSLANSGEVWNRLDGRFARFPLGVRKVGHVAQTGQSVTVNLSEDRSWVVDPKWAIDEGIRGINAQPLLFRGKILGVLGIFVRREIDRDLARFQRMVADHLAMAIANAEAFEEIRELQDRLELENEYLRTEVEESRSFGEIVGRSGPVQQIVTKVELVAETGASVLITGESGTGKELIAREIHRRSLRKDMPMIRVNCAGIPASLFESELFGHAKGAFTGALRDRPGRFEAAAGGTLFLDEIGEMPIDLQAKLLRVLQEGQYERVGEDRTRNVDVRIVAATNRDLKEEVRENRFREDLFYRLNVFPIEAPPLRDRKEDISALVAHFVEHLAKRHGMKTPVVSKSQIQVLCRYDWPGNVRELQNQVERSLITSRGRNLKFEIPRAESLSQEPQSQSFGDEILSEEQMVEFQRVNILKALRKTEGRVYGEDGAAALLNLKPSTLASRMKKLRIELRTRNRPWDVD</sequence>
<keyword evidence="3" id="KW-0805">Transcription regulation</keyword>
<dbReference type="Gene3D" id="3.40.50.300">
    <property type="entry name" value="P-loop containing nucleotide triphosphate hydrolases"/>
    <property type="match status" value="1"/>
</dbReference>
<dbReference type="InterPro" id="IPR027417">
    <property type="entry name" value="P-loop_NTPase"/>
</dbReference>
<dbReference type="Gene3D" id="1.10.8.60">
    <property type="match status" value="1"/>
</dbReference>
<dbReference type="PROSITE" id="PS50045">
    <property type="entry name" value="SIGMA54_INTERACT_4"/>
    <property type="match status" value="1"/>
</dbReference>
<dbReference type="InterPro" id="IPR058031">
    <property type="entry name" value="AAA_lid_NorR"/>
</dbReference>
<dbReference type="PROSITE" id="PS00676">
    <property type="entry name" value="SIGMA54_INTERACT_2"/>
    <property type="match status" value="1"/>
</dbReference>
<dbReference type="Pfam" id="PF25601">
    <property type="entry name" value="AAA_lid_14"/>
    <property type="match status" value="1"/>
</dbReference>
<dbReference type="SUPFAM" id="SSF55781">
    <property type="entry name" value="GAF domain-like"/>
    <property type="match status" value="1"/>
</dbReference>
<dbReference type="InterPro" id="IPR002078">
    <property type="entry name" value="Sigma_54_int"/>
</dbReference>
<proteinExistence type="predicted"/>
<dbReference type="Proteomes" id="UP000526501">
    <property type="component" value="Unassembled WGS sequence"/>
</dbReference>
<dbReference type="Pfam" id="PF01590">
    <property type="entry name" value="GAF"/>
    <property type="match status" value="1"/>
</dbReference>
<keyword evidence="4" id="KW-0238">DNA-binding</keyword>
<dbReference type="GO" id="GO:0006355">
    <property type="term" value="P:regulation of DNA-templated transcription"/>
    <property type="evidence" value="ECO:0007669"/>
    <property type="project" value="InterPro"/>
</dbReference>
<dbReference type="SMART" id="SM00382">
    <property type="entry name" value="AAA"/>
    <property type="match status" value="1"/>
</dbReference>
<evidence type="ECO:0000259" key="6">
    <source>
        <dbReference type="PROSITE" id="PS50045"/>
    </source>
</evidence>
<dbReference type="Gene3D" id="3.30.450.40">
    <property type="match status" value="1"/>
</dbReference>
<dbReference type="EMBL" id="JACHVC010000005">
    <property type="protein sequence ID" value="MBC2605030.1"/>
    <property type="molecule type" value="Genomic_DNA"/>
</dbReference>
<dbReference type="PROSITE" id="PS00675">
    <property type="entry name" value="SIGMA54_INTERACT_1"/>
    <property type="match status" value="1"/>
</dbReference>
<dbReference type="InterPro" id="IPR029016">
    <property type="entry name" value="GAF-like_dom_sf"/>
</dbReference>
<keyword evidence="8" id="KW-1185">Reference proteome</keyword>
<keyword evidence="5" id="KW-0804">Transcription</keyword>
<dbReference type="GO" id="GO:0003677">
    <property type="term" value="F:DNA binding"/>
    <property type="evidence" value="ECO:0007669"/>
    <property type="project" value="UniProtKB-KW"/>
</dbReference>
<dbReference type="Gene3D" id="1.10.10.60">
    <property type="entry name" value="Homeodomain-like"/>
    <property type="match status" value="1"/>
</dbReference>
<evidence type="ECO:0000256" key="4">
    <source>
        <dbReference type="ARBA" id="ARBA00023125"/>
    </source>
</evidence>
<dbReference type="GO" id="GO:0005524">
    <property type="term" value="F:ATP binding"/>
    <property type="evidence" value="ECO:0007669"/>
    <property type="project" value="UniProtKB-KW"/>
</dbReference>
<dbReference type="PANTHER" id="PTHR32071:SF57">
    <property type="entry name" value="C4-DICARBOXYLATE TRANSPORT TRANSCRIPTIONAL REGULATORY PROTEIN DCTD"/>
    <property type="match status" value="1"/>
</dbReference>
<organism evidence="7 8">
    <name type="scientific">Pelagicoccus albus</name>
    <dbReference type="NCBI Taxonomy" id="415222"/>
    <lineage>
        <taxon>Bacteria</taxon>
        <taxon>Pseudomonadati</taxon>
        <taxon>Verrucomicrobiota</taxon>
        <taxon>Opitutia</taxon>
        <taxon>Puniceicoccales</taxon>
        <taxon>Pelagicoccaceae</taxon>
        <taxon>Pelagicoccus</taxon>
    </lineage>
</organism>
<dbReference type="Pfam" id="PF00158">
    <property type="entry name" value="Sigma54_activat"/>
    <property type="match status" value="1"/>
</dbReference>